<dbReference type="RefSeq" id="WP_013203575.1">
    <property type="nucleotide sequence ID" value="NC_014306.1"/>
</dbReference>
<accession>D8MW84</accession>
<dbReference type="InterPro" id="IPR007384">
    <property type="entry name" value="UCP006257"/>
</dbReference>
<dbReference type="SUPFAM" id="SSF158452">
    <property type="entry name" value="YqcC-like"/>
    <property type="match status" value="1"/>
</dbReference>
<organism evidence="4">
    <name type="scientific">Erwinia billingiae (strain Eb661)</name>
    <dbReference type="NCBI Taxonomy" id="634500"/>
    <lineage>
        <taxon>Bacteria</taxon>
        <taxon>Pseudomonadati</taxon>
        <taxon>Pseudomonadota</taxon>
        <taxon>Gammaproteobacteria</taxon>
        <taxon>Enterobacterales</taxon>
        <taxon>Erwiniaceae</taxon>
        <taxon>Erwinia</taxon>
    </lineage>
</organism>
<dbReference type="EMBL" id="FP236843">
    <property type="protein sequence ID" value="CAX61091.1"/>
    <property type="molecule type" value="Genomic_DNA"/>
</dbReference>
<dbReference type="PIRSF" id="PIRSF006257">
    <property type="entry name" value="UCP006257"/>
    <property type="match status" value="1"/>
</dbReference>
<dbReference type="InterPro" id="IPR036814">
    <property type="entry name" value="YqcC-like_sf"/>
</dbReference>
<dbReference type="Proteomes" id="UP000008793">
    <property type="component" value="Chromosome"/>
</dbReference>
<dbReference type="HOGENOM" id="CLU_130358_0_0_6"/>
<evidence type="ECO:0000256" key="1">
    <source>
        <dbReference type="ARBA" id="ARBA00060999"/>
    </source>
</evidence>
<dbReference type="GO" id="GO:0044010">
    <property type="term" value="P:single-species biofilm formation"/>
    <property type="evidence" value="ECO:0007669"/>
    <property type="project" value="TreeGrafter"/>
</dbReference>
<dbReference type="FunFam" id="1.20.1440.40:FF:000001">
    <property type="entry name" value="DUF446 domain protein"/>
    <property type="match status" value="1"/>
</dbReference>
<feature type="domain" description="YqcC-like" evidence="2">
    <location>
        <begin position="7"/>
        <end position="103"/>
    </location>
</feature>
<dbReference type="eggNOG" id="COG3098">
    <property type="taxonomic scope" value="Bacteria"/>
</dbReference>
<dbReference type="KEGG" id="ebi:EbC_35600"/>
<dbReference type="Pfam" id="PF04287">
    <property type="entry name" value="DUF446"/>
    <property type="match status" value="1"/>
</dbReference>
<evidence type="ECO:0000259" key="2">
    <source>
        <dbReference type="Pfam" id="PF04287"/>
    </source>
</evidence>
<proteinExistence type="predicted"/>
<protein>
    <submittedName>
        <fullName evidence="3">Conserved uncharacterized protein</fullName>
    </submittedName>
</protein>
<reference evidence="3 4" key="1">
    <citation type="journal article" date="2010" name="BMC Genomics">
        <title>Genome comparison of the epiphytic bacteria Erwinia billingiae and E. tasmaniensis with the pear pathogen E. pyrifoliae.</title>
        <authorList>
            <person name="Kube M."/>
            <person name="Migdoll A.M."/>
            <person name="Gehring I."/>
            <person name="Heitmann K."/>
            <person name="Mayer Y."/>
            <person name="Kuhl H."/>
            <person name="Knaust F."/>
            <person name="Geider K."/>
            <person name="Reinhardt R."/>
        </authorList>
    </citation>
    <scope>NUCLEOTIDE SEQUENCE [LARGE SCALE GENOMIC DNA]</scope>
    <source>
        <strain evidence="3 4">Eb661</strain>
    </source>
</reference>
<dbReference type="PANTHER" id="PTHR39586:SF1">
    <property type="entry name" value="CYTOPLASMIC PROTEIN"/>
    <property type="match status" value="1"/>
</dbReference>
<gene>
    <name evidence="3" type="ordered locus">EbC_35600</name>
</gene>
<evidence type="ECO:0000313" key="4">
    <source>
        <dbReference type="Proteomes" id="UP000008793"/>
    </source>
</evidence>
<dbReference type="AlphaFoldDB" id="D8MW84"/>
<name>D8MW84_ERWBE</name>
<evidence type="ECO:0000313" key="3">
    <source>
        <dbReference type="EMBL" id="CAX61091.1"/>
    </source>
</evidence>
<dbReference type="InterPro" id="IPR023376">
    <property type="entry name" value="YqcC-like_dom"/>
</dbReference>
<dbReference type="STRING" id="634500.EbC_35600"/>
<dbReference type="GeneID" id="90513521"/>
<dbReference type="PANTHER" id="PTHR39586">
    <property type="entry name" value="CYTOPLASMIC PROTEIN-RELATED"/>
    <property type="match status" value="1"/>
</dbReference>
<comment type="similarity">
    <text evidence="1">To the N-terminal of E.carotovora exoenzyme regulation regulon ORF1. The C-terminal part is colinear with YqcB.</text>
</comment>
<keyword evidence="4" id="KW-1185">Reference proteome</keyword>
<sequence length="108" mass="12457">MSREQQVLLRLQAIEQLLHDKGLWQSIPPESEAFNSVEPFCVDTMMPLQWLQWIFLPRMHALIDAGTELPVKLALAPYYEMALEADMPERTSLLHVLVALDDLFEHDA</sequence>
<dbReference type="Gene3D" id="1.20.1440.40">
    <property type="entry name" value="YqcC-like"/>
    <property type="match status" value="1"/>
</dbReference>